<keyword evidence="2" id="KW-1185">Reference proteome</keyword>
<organism evidence="1 2">
    <name type="scientific">Carya illinoinensis</name>
    <name type="common">Pecan</name>
    <dbReference type="NCBI Taxonomy" id="32201"/>
    <lineage>
        <taxon>Eukaryota</taxon>
        <taxon>Viridiplantae</taxon>
        <taxon>Streptophyta</taxon>
        <taxon>Embryophyta</taxon>
        <taxon>Tracheophyta</taxon>
        <taxon>Spermatophyta</taxon>
        <taxon>Magnoliopsida</taxon>
        <taxon>eudicotyledons</taxon>
        <taxon>Gunneridae</taxon>
        <taxon>Pentapetalae</taxon>
        <taxon>rosids</taxon>
        <taxon>fabids</taxon>
        <taxon>Fagales</taxon>
        <taxon>Juglandaceae</taxon>
        <taxon>Carya</taxon>
    </lineage>
</organism>
<evidence type="ECO:0000313" key="2">
    <source>
        <dbReference type="Proteomes" id="UP000811609"/>
    </source>
</evidence>
<dbReference type="AlphaFoldDB" id="A0A8T1P139"/>
<dbReference type="EMBL" id="CM031819">
    <property type="protein sequence ID" value="KAG6636415.1"/>
    <property type="molecule type" value="Genomic_DNA"/>
</dbReference>
<dbReference type="PANTHER" id="PTHR33240">
    <property type="entry name" value="OS08G0508500 PROTEIN"/>
    <property type="match status" value="1"/>
</dbReference>
<reference evidence="1" key="1">
    <citation type="submission" date="2020-12" db="EMBL/GenBank/DDBJ databases">
        <title>WGS assembly of Carya illinoinensis cv. Pawnee.</title>
        <authorList>
            <person name="Platts A."/>
            <person name="Shu S."/>
            <person name="Wright S."/>
            <person name="Barry K."/>
            <person name="Edger P."/>
            <person name="Pires J.C."/>
            <person name="Schmutz J."/>
        </authorList>
    </citation>
    <scope>NUCLEOTIDE SEQUENCE</scope>
    <source>
        <tissue evidence="1">Leaf</tissue>
    </source>
</reference>
<dbReference type="PANTHER" id="PTHR33240:SF17">
    <property type="entry name" value="EUKARYOTIC PEPTIDE CHAIN RELEASE FACTOR GTP-BINDING SUBUNIT-LIKE"/>
    <property type="match status" value="1"/>
</dbReference>
<proteinExistence type="predicted"/>
<gene>
    <name evidence="1" type="ORF">CIPAW_11G109900</name>
</gene>
<name>A0A8T1P139_CARIL</name>
<evidence type="ECO:0000313" key="1">
    <source>
        <dbReference type="EMBL" id="KAG6636415.1"/>
    </source>
</evidence>
<accession>A0A8T1P139</accession>
<dbReference type="Proteomes" id="UP000811609">
    <property type="component" value="Chromosome 11"/>
</dbReference>
<sequence>MARIKSDRPISTARTTMQVGTEPKIATRLIDNESFADILFWDTFPRIKIIIDQLRPAATTLKGFIGEAVQPMGSIVLPVLVGANRYIATAMTNFLVVRTQSDYNAIIGRPTLNALRAISSTYQLKTNLLSVKKDDLKTMLIHN</sequence>
<protein>
    <submittedName>
        <fullName evidence="1">Uncharacterized protein</fullName>
    </submittedName>
</protein>
<comment type="caution">
    <text evidence="1">The sequence shown here is derived from an EMBL/GenBank/DDBJ whole genome shotgun (WGS) entry which is preliminary data.</text>
</comment>